<keyword evidence="4" id="KW-1185">Reference proteome</keyword>
<protein>
    <submittedName>
        <fullName evidence="1">Os1348 family NHLP clan protein</fullName>
    </submittedName>
</protein>
<dbReference type="RefSeq" id="WP_270122511.1">
    <property type="nucleotide sequence ID" value="NZ_BAAAOM010000001.1"/>
</dbReference>
<dbReference type="NCBIfam" id="NF038399">
    <property type="entry name" value="NH_RiPP_Os17"/>
    <property type="match status" value="1"/>
</dbReference>
<reference evidence="2 4" key="2">
    <citation type="submission" date="2023-07" db="EMBL/GenBank/DDBJ databases">
        <title>Sequencing the genomes of 1000 actinobacteria strains.</title>
        <authorList>
            <person name="Klenk H.-P."/>
        </authorList>
    </citation>
    <scope>NUCLEOTIDE SEQUENCE [LARGE SCALE GENOMIC DNA]</scope>
    <source>
        <strain evidence="2 4">DSM 44724</strain>
    </source>
</reference>
<evidence type="ECO:0000313" key="2">
    <source>
        <dbReference type="EMBL" id="MDR7340797.1"/>
    </source>
</evidence>
<evidence type="ECO:0000313" key="3">
    <source>
        <dbReference type="Proteomes" id="UP001145799"/>
    </source>
</evidence>
<dbReference type="AlphaFoldDB" id="A0A9X3PL51"/>
<evidence type="ECO:0000313" key="4">
    <source>
        <dbReference type="Proteomes" id="UP001183604"/>
    </source>
</evidence>
<organism evidence="1 3">
    <name type="scientific">Glycomyces lechevalierae</name>
    <dbReference type="NCBI Taxonomy" id="256034"/>
    <lineage>
        <taxon>Bacteria</taxon>
        <taxon>Bacillati</taxon>
        <taxon>Actinomycetota</taxon>
        <taxon>Actinomycetes</taxon>
        <taxon>Glycomycetales</taxon>
        <taxon>Glycomycetaceae</taxon>
        <taxon>Glycomyces</taxon>
    </lineage>
</organism>
<proteinExistence type="predicted"/>
<accession>A0A9X3PL51</accession>
<dbReference type="Proteomes" id="UP001183604">
    <property type="component" value="Unassembled WGS sequence"/>
</dbReference>
<evidence type="ECO:0000313" key="1">
    <source>
        <dbReference type="EMBL" id="MDA1386045.1"/>
    </source>
</evidence>
<sequence>MSNLAYKVHPVEQAELVNTVATAMDALIGRLSYDESFKAALANNPKETLQATGIVLQKEALEAYIRSQPERFEQASEALFSRVDSDFLMSLSAPSCDDPK</sequence>
<dbReference type="EMBL" id="JAVDYD010000001">
    <property type="protein sequence ID" value="MDR7340797.1"/>
    <property type="molecule type" value="Genomic_DNA"/>
</dbReference>
<dbReference type="Proteomes" id="UP001145799">
    <property type="component" value="Unassembled WGS sequence"/>
</dbReference>
<name>A0A9X3PL51_9ACTN</name>
<dbReference type="EMBL" id="JAPZVQ010000007">
    <property type="protein sequence ID" value="MDA1386045.1"/>
    <property type="molecule type" value="Genomic_DNA"/>
</dbReference>
<comment type="caution">
    <text evidence="1">The sequence shown here is derived from an EMBL/GenBank/DDBJ whole genome shotgun (WGS) entry which is preliminary data.</text>
</comment>
<reference evidence="1" key="1">
    <citation type="submission" date="2022-12" db="EMBL/GenBank/DDBJ databases">
        <title>Gycomyces niveus sp.nov., a novel actinomycete isolated from soil in Shouguang.</title>
        <authorList>
            <person name="Yang X."/>
        </authorList>
    </citation>
    <scope>NUCLEOTIDE SEQUENCE</scope>
    <source>
        <strain evidence="1">DSM 44724</strain>
    </source>
</reference>
<gene>
    <name evidence="2" type="ORF">J2S69_004516</name>
    <name evidence="1" type="ORF">O2L01_13715</name>
</gene>